<dbReference type="OrthoDB" id="9764939at2"/>
<dbReference type="SUPFAM" id="SSF53187">
    <property type="entry name" value="Zn-dependent exopeptidases"/>
    <property type="match status" value="1"/>
</dbReference>
<dbReference type="RefSeq" id="WP_133585364.1">
    <property type="nucleotide sequence ID" value="NZ_SNYV01000015.1"/>
</dbReference>
<organism evidence="3 4">
    <name type="scientific">Sphingobacterium yanglingense</name>
    <dbReference type="NCBI Taxonomy" id="1437280"/>
    <lineage>
        <taxon>Bacteria</taxon>
        <taxon>Pseudomonadati</taxon>
        <taxon>Bacteroidota</taxon>
        <taxon>Sphingobacteriia</taxon>
        <taxon>Sphingobacteriales</taxon>
        <taxon>Sphingobacteriaceae</taxon>
        <taxon>Sphingobacterium</taxon>
    </lineage>
</organism>
<dbReference type="InterPro" id="IPR045175">
    <property type="entry name" value="M28_fam"/>
</dbReference>
<comment type="caution">
    <text evidence="3">The sequence shown here is derived from an EMBL/GenBank/DDBJ whole genome shotgun (WGS) entry which is preliminary data.</text>
</comment>
<evidence type="ECO:0000259" key="2">
    <source>
        <dbReference type="Pfam" id="PF04389"/>
    </source>
</evidence>
<keyword evidence="1" id="KW-0732">Signal</keyword>
<dbReference type="InterPro" id="IPR007484">
    <property type="entry name" value="Peptidase_M28"/>
</dbReference>
<dbReference type="PANTHER" id="PTHR12147:SF26">
    <property type="entry name" value="PEPTIDASE M28 DOMAIN-CONTAINING PROTEIN"/>
    <property type="match status" value="1"/>
</dbReference>
<keyword evidence="4" id="KW-1185">Reference proteome</keyword>
<protein>
    <submittedName>
        <fullName evidence="3">Peptidase M28-like protein</fullName>
    </submittedName>
</protein>
<feature type="signal peptide" evidence="1">
    <location>
        <begin position="1"/>
        <end position="23"/>
    </location>
</feature>
<dbReference type="AlphaFoldDB" id="A0A4R6WEE9"/>
<accession>A0A4R6WEE9</accession>
<evidence type="ECO:0000313" key="4">
    <source>
        <dbReference type="Proteomes" id="UP000295292"/>
    </source>
</evidence>
<feature type="chain" id="PRO_5020668364" evidence="1">
    <location>
        <begin position="24"/>
        <end position="315"/>
    </location>
</feature>
<sequence>MYIKKLQILLLSIFSLSIFVSTAQEINIDNLKKHIYYLSSDKMKGRATGSQELKKSANYIEKEFKKYKLSPKGTKGYRQSFTAKVSRVVVPDSLRRAENIIGFLDNSAPYTVVIGAHYDHLGLGDFGGSKDPDNIGKIHNGADDNASGVAGLLELARHYSNNGVKEQFNILFIAFSAEELGLLGSKHWTENPTLPLSEIHWMLNMDMIGRYNPANGLAVIGYGTSPQFPAIFEGIQSDIKFNLSKDGNGGSDQTSFYKKNIPVLFFHTGGHEDYHKTGDDAEKIDYTALKSILQLEVEVIDKSMQQQKMDFTWTN</sequence>
<evidence type="ECO:0000256" key="1">
    <source>
        <dbReference type="SAM" id="SignalP"/>
    </source>
</evidence>
<dbReference type="GO" id="GO:0006508">
    <property type="term" value="P:proteolysis"/>
    <property type="evidence" value="ECO:0007669"/>
    <property type="project" value="InterPro"/>
</dbReference>
<gene>
    <name evidence="3" type="ORF">CLV99_3145</name>
</gene>
<dbReference type="Gene3D" id="3.40.630.10">
    <property type="entry name" value="Zn peptidases"/>
    <property type="match status" value="1"/>
</dbReference>
<feature type="domain" description="Peptidase M28" evidence="2">
    <location>
        <begin position="99"/>
        <end position="295"/>
    </location>
</feature>
<dbReference type="EMBL" id="SNYV01000015">
    <property type="protein sequence ID" value="TDQ76552.1"/>
    <property type="molecule type" value="Genomic_DNA"/>
</dbReference>
<reference evidence="3 4" key="1">
    <citation type="submission" date="2019-03" db="EMBL/GenBank/DDBJ databases">
        <title>Genomic Encyclopedia of Archaeal and Bacterial Type Strains, Phase II (KMG-II): from individual species to whole genera.</title>
        <authorList>
            <person name="Goeker M."/>
        </authorList>
    </citation>
    <scope>NUCLEOTIDE SEQUENCE [LARGE SCALE GENOMIC DNA]</scope>
    <source>
        <strain evidence="3 4">DSM 28353</strain>
    </source>
</reference>
<name>A0A4R6WEE9_9SPHI</name>
<dbReference type="Pfam" id="PF04389">
    <property type="entry name" value="Peptidase_M28"/>
    <property type="match status" value="1"/>
</dbReference>
<dbReference type="GO" id="GO:0008235">
    <property type="term" value="F:metalloexopeptidase activity"/>
    <property type="evidence" value="ECO:0007669"/>
    <property type="project" value="InterPro"/>
</dbReference>
<dbReference type="PANTHER" id="PTHR12147">
    <property type="entry name" value="METALLOPEPTIDASE M28 FAMILY MEMBER"/>
    <property type="match status" value="1"/>
</dbReference>
<evidence type="ECO:0000313" key="3">
    <source>
        <dbReference type="EMBL" id="TDQ76552.1"/>
    </source>
</evidence>
<proteinExistence type="predicted"/>
<dbReference type="Proteomes" id="UP000295292">
    <property type="component" value="Unassembled WGS sequence"/>
</dbReference>